<dbReference type="PANTHER" id="PTHR23411">
    <property type="entry name" value="TAPASIN"/>
    <property type="match status" value="1"/>
</dbReference>
<proteinExistence type="predicted"/>
<feature type="domain" description="Ig-like" evidence="2">
    <location>
        <begin position="10"/>
        <end position="102"/>
    </location>
</feature>
<keyword evidence="1" id="KW-0393">Immunoglobulin domain</keyword>
<dbReference type="InterPro" id="IPR013783">
    <property type="entry name" value="Ig-like_fold"/>
</dbReference>
<accession>A0A151MYW6</accession>
<gene>
    <name evidence="3" type="ORF">Y1Q_0005957</name>
</gene>
<sequence>MPLTESLRAPTVYPIFSCCGPEDKDNQAGKALACLVTGYLPEPVDVKWNSGKVTQGITTFPAVLGKDGDFTLTSQLTIPASSLESGVYQCDVEHRASTTFLSKAFPQQTCRGGLPAPPQVHLLPPSCNDNSWEKQLGLVCLLLDFIPGQANVEWLMNGVKKNLPGMGFSSAKGTGGLHMGQSRVNITRESWDNGDVYTCKVTHPALDKEDLMLNVSKCSEISLHWEHKGVKVFPSQYTNGSIIRTGQTFSTHSLLRVPQLEGERATVSDYSCVVQHVALDDTLKVNALTGEGPCKPLQVEVFLRPPSLEDLYLAKNATITCLVINMETTSSLEITWNRTSGGRLDVVLTKPVFQRNGSYSVSSALWVHLEEWKSGEEFTCMVKHQDIPSAIVKTVHKSQEVSTRAPSVYIYPPHVDELALRESATVTCLAKGFRPSDILVTWTQQDQPMPQKAFINIGPFQETKEKGTTYFIYSKLSVPASQWQRGDTFACVVGHEGFPMTFVHRSVDKSSGKPTAVNVSVILSDTDVSCY</sequence>
<dbReference type="InterPro" id="IPR050380">
    <property type="entry name" value="Immune_Resp_Modulators"/>
</dbReference>
<dbReference type="CDD" id="cd05768">
    <property type="entry name" value="IgC1_CH3_IgAGD_CH4_IgAEM"/>
    <property type="match status" value="1"/>
</dbReference>
<dbReference type="SUPFAM" id="SSF48726">
    <property type="entry name" value="Immunoglobulin"/>
    <property type="match status" value="5"/>
</dbReference>
<reference evidence="3 4" key="1">
    <citation type="journal article" date="2012" name="Genome Biol.">
        <title>Sequencing three crocodilian genomes to illuminate the evolution of archosaurs and amniotes.</title>
        <authorList>
            <person name="St John J.A."/>
            <person name="Braun E.L."/>
            <person name="Isberg S.R."/>
            <person name="Miles L.G."/>
            <person name="Chong A.Y."/>
            <person name="Gongora J."/>
            <person name="Dalzell P."/>
            <person name="Moran C."/>
            <person name="Bed'hom B."/>
            <person name="Abzhanov A."/>
            <person name="Burgess S.C."/>
            <person name="Cooksey A.M."/>
            <person name="Castoe T.A."/>
            <person name="Crawford N.G."/>
            <person name="Densmore L.D."/>
            <person name="Drew J.C."/>
            <person name="Edwards S.V."/>
            <person name="Faircloth B.C."/>
            <person name="Fujita M.K."/>
            <person name="Greenwold M.J."/>
            <person name="Hoffmann F.G."/>
            <person name="Howard J.M."/>
            <person name="Iguchi T."/>
            <person name="Janes D.E."/>
            <person name="Khan S.Y."/>
            <person name="Kohno S."/>
            <person name="de Koning A.J."/>
            <person name="Lance S.L."/>
            <person name="McCarthy F.M."/>
            <person name="McCormack J.E."/>
            <person name="Merchant M.E."/>
            <person name="Peterson D.G."/>
            <person name="Pollock D.D."/>
            <person name="Pourmand N."/>
            <person name="Raney B.J."/>
            <person name="Roessler K.A."/>
            <person name="Sanford J.R."/>
            <person name="Sawyer R.H."/>
            <person name="Schmidt C.J."/>
            <person name="Triplett E.W."/>
            <person name="Tuberville T.D."/>
            <person name="Venegas-Anaya M."/>
            <person name="Howard J.T."/>
            <person name="Jarvis E.D."/>
            <person name="Guillette L.J.Jr."/>
            <person name="Glenn T.C."/>
            <person name="Green R.E."/>
            <person name="Ray D.A."/>
        </authorList>
    </citation>
    <scope>NUCLEOTIDE SEQUENCE [LARGE SCALE GENOMIC DNA]</scope>
    <source>
        <strain evidence="3">KSC_2009_1</strain>
    </source>
</reference>
<protein>
    <recommendedName>
        <fullName evidence="2">Ig-like domain-containing protein</fullName>
    </recommendedName>
</protein>
<dbReference type="FunFam" id="2.60.40.10:FF:000463">
    <property type="entry name" value="Immunoglobulin heavy constant gamma 1"/>
    <property type="match status" value="1"/>
</dbReference>
<evidence type="ECO:0000256" key="1">
    <source>
        <dbReference type="ARBA" id="ARBA00023319"/>
    </source>
</evidence>
<dbReference type="SMART" id="SM00407">
    <property type="entry name" value="IGc1"/>
    <property type="match status" value="5"/>
</dbReference>
<dbReference type="InterPro" id="IPR003597">
    <property type="entry name" value="Ig_C1-set"/>
</dbReference>
<dbReference type="InterPro" id="IPR007110">
    <property type="entry name" value="Ig-like_dom"/>
</dbReference>
<feature type="domain" description="Ig-like" evidence="2">
    <location>
        <begin position="118"/>
        <end position="216"/>
    </location>
</feature>
<feature type="domain" description="Ig-like" evidence="2">
    <location>
        <begin position="406"/>
        <end position="508"/>
    </location>
</feature>
<dbReference type="FunFam" id="2.60.40.10:FF:000998">
    <property type="entry name" value="Immunoglobulin heavy constant epsilon"/>
    <property type="match status" value="1"/>
</dbReference>
<dbReference type="EMBL" id="AKHW03004519">
    <property type="protein sequence ID" value="KYO29710.1"/>
    <property type="molecule type" value="Genomic_DNA"/>
</dbReference>
<dbReference type="PROSITE" id="PS00290">
    <property type="entry name" value="IG_MHC"/>
    <property type="match status" value="4"/>
</dbReference>
<dbReference type="InterPro" id="IPR036179">
    <property type="entry name" value="Ig-like_dom_sf"/>
</dbReference>
<keyword evidence="4" id="KW-1185">Reference proteome</keyword>
<dbReference type="AlphaFoldDB" id="A0A151MYW6"/>
<evidence type="ECO:0000259" key="2">
    <source>
        <dbReference type="PROSITE" id="PS50835"/>
    </source>
</evidence>
<dbReference type="STRING" id="8496.A0A151MYW6"/>
<evidence type="ECO:0000313" key="3">
    <source>
        <dbReference type="EMBL" id="KYO29710.1"/>
    </source>
</evidence>
<dbReference type="InterPro" id="IPR003006">
    <property type="entry name" value="Ig/MHC_CS"/>
</dbReference>
<organism evidence="3 4">
    <name type="scientific">Alligator mississippiensis</name>
    <name type="common">American alligator</name>
    <dbReference type="NCBI Taxonomy" id="8496"/>
    <lineage>
        <taxon>Eukaryota</taxon>
        <taxon>Metazoa</taxon>
        <taxon>Chordata</taxon>
        <taxon>Craniata</taxon>
        <taxon>Vertebrata</taxon>
        <taxon>Euteleostomi</taxon>
        <taxon>Archelosauria</taxon>
        <taxon>Archosauria</taxon>
        <taxon>Crocodylia</taxon>
        <taxon>Alligatoridae</taxon>
        <taxon>Alligatorinae</taxon>
        <taxon>Alligator</taxon>
    </lineage>
</organism>
<dbReference type="Gene3D" id="2.60.40.10">
    <property type="entry name" value="Immunoglobulins"/>
    <property type="match status" value="5"/>
</dbReference>
<name>A0A151MYW6_ALLMI</name>
<dbReference type="Proteomes" id="UP000050525">
    <property type="component" value="Unassembled WGS sequence"/>
</dbReference>
<feature type="domain" description="Ig-like" evidence="2">
    <location>
        <begin position="306"/>
        <end position="402"/>
    </location>
</feature>
<comment type="caution">
    <text evidence="3">The sequence shown here is derived from an EMBL/GenBank/DDBJ whole genome shotgun (WGS) entry which is preliminary data.</text>
</comment>
<evidence type="ECO:0000313" key="4">
    <source>
        <dbReference type="Proteomes" id="UP000050525"/>
    </source>
</evidence>
<dbReference type="PROSITE" id="PS50835">
    <property type="entry name" value="IG_LIKE"/>
    <property type="match status" value="4"/>
</dbReference>
<dbReference type="Pfam" id="PF07654">
    <property type="entry name" value="C1-set"/>
    <property type="match status" value="4"/>
</dbReference>